<organism evidence="1">
    <name type="scientific">bioreactor metagenome</name>
    <dbReference type="NCBI Taxonomy" id="1076179"/>
    <lineage>
        <taxon>unclassified sequences</taxon>
        <taxon>metagenomes</taxon>
        <taxon>ecological metagenomes</taxon>
    </lineage>
</organism>
<name>A0A645CHC9_9ZZZZ</name>
<sequence length="159" mass="17147">MLLTVSGIWPIQTGAGRTPATQFDRGVAQGKGIPLHPVAQAMAQVVVDELIDMPTVIADGKCLEAVLTVRGVAARDIGVQRLQAMHQALLPQALQRSVHLRGRTETLIAQTIEQRIGAEWAGSLLQSRKDSLLVGGQLHGGLLSIRFRLNNARICYVIT</sequence>
<evidence type="ECO:0000313" key="1">
    <source>
        <dbReference type="EMBL" id="MPM76335.1"/>
    </source>
</evidence>
<accession>A0A645CHC9</accession>
<protein>
    <submittedName>
        <fullName evidence="1">Uncharacterized protein</fullName>
    </submittedName>
</protein>
<dbReference type="AlphaFoldDB" id="A0A645CHC9"/>
<reference evidence="1" key="1">
    <citation type="submission" date="2019-08" db="EMBL/GenBank/DDBJ databases">
        <authorList>
            <person name="Kucharzyk K."/>
            <person name="Murdoch R.W."/>
            <person name="Higgins S."/>
            <person name="Loffler F."/>
        </authorList>
    </citation>
    <scope>NUCLEOTIDE SEQUENCE</scope>
</reference>
<proteinExistence type="predicted"/>
<comment type="caution">
    <text evidence="1">The sequence shown here is derived from an EMBL/GenBank/DDBJ whole genome shotgun (WGS) entry which is preliminary data.</text>
</comment>
<gene>
    <name evidence="1" type="ORF">SDC9_123333</name>
</gene>
<dbReference type="EMBL" id="VSSQ01027214">
    <property type="protein sequence ID" value="MPM76335.1"/>
    <property type="molecule type" value="Genomic_DNA"/>
</dbReference>